<keyword evidence="5" id="KW-1185">Reference proteome</keyword>
<dbReference type="GeneID" id="94376341"/>
<organism evidence="4 5">
    <name type="scientific">Brevundimonas nasdae</name>
    <dbReference type="NCBI Taxonomy" id="172043"/>
    <lineage>
        <taxon>Bacteria</taxon>
        <taxon>Pseudomonadati</taxon>
        <taxon>Pseudomonadota</taxon>
        <taxon>Alphaproteobacteria</taxon>
        <taxon>Caulobacterales</taxon>
        <taxon>Caulobacteraceae</taxon>
        <taxon>Brevundimonas</taxon>
    </lineage>
</organism>
<feature type="region of interest" description="Disordered" evidence="1">
    <location>
        <begin position="319"/>
        <end position="343"/>
    </location>
</feature>
<evidence type="ECO:0000256" key="1">
    <source>
        <dbReference type="SAM" id="MobiDB-lite"/>
    </source>
</evidence>
<reference evidence="4 5" key="1">
    <citation type="submission" date="2021-07" db="EMBL/GenBank/DDBJ databases">
        <title>Isolation and characterization of bacteria from a gold mining with a capacity of golden bioaccumulation.</title>
        <authorList>
            <person name="Yang X.J."/>
        </authorList>
    </citation>
    <scope>NUCLEOTIDE SEQUENCE [LARGE SCALE GENOMIC DNA]</scope>
    <source>
        <strain evidence="4 5">Au29</strain>
    </source>
</reference>
<dbReference type="PANTHER" id="PTHR21581">
    <property type="entry name" value="D-ALANYL-D-ALANINE CARBOXYPEPTIDASE"/>
    <property type="match status" value="1"/>
</dbReference>
<keyword evidence="4" id="KW-0378">Hydrolase</keyword>
<proteinExistence type="predicted"/>
<dbReference type="InterPro" id="IPR001967">
    <property type="entry name" value="Peptidase_S11_N"/>
</dbReference>
<dbReference type="GO" id="GO:0004180">
    <property type="term" value="F:carboxypeptidase activity"/>
    <property type="evidence" value="ECO:0007669"/>
    <property type="project" value="UniProtKB-KW"/>
</dbReference>
<sequence>MTRLSSVAAVVLAACLWLAPPSLSGPRGASAQAPERYAAVVLNAASGELLFARQAREPRYPASITKVMTLYMVFEALETGRLSLEDRIVISPRAAGQPPSKLGLPAGRTLSVDEAIQALAVRSANDVAVALAEHLSGSVEAFGRASTARAHDLGMVQSTFVNPHGLPDPRQVSTALDLALLSQAVMRDFPQYYAYFGQRRWRFAGRDYRNTNGLLQDGGQVDGVKTGFTRASGYNLAASAVYDGRRLITVVLGGRSSASRNAHVAALMRTGFEAEAARADMTASDSAQGFFEARGFGPEAASDAGGPVPYLAAAGAPGLAATPAARSGSPGQEGVSPTRGTLQ</sequence>
<gene>
    <name evidence="4" type="ORF">KWG56_13725</name>
</gene>
<evidence type="ECO:0000256" key="2">
    <source>
        <dbReference type="SAM" id="SignalP"/>
    </source>
</evidence>
<dbReference type="Proteomes" id="UP000824334">
    <property type="component" value="Chromosome"/>
</dbReference>
<keyword evidence="2" id="KW-0732">Signal</keyword>
<keyword evidence="4" id="KW-0121">Carboxypeptidase</keyword>
<protein>
    <submittedName>
        <fullName evidence="4">D-alanyl-D-alanine carboxypeptidase</fullName>
    </submittedName>
</protein>
<dbReference type="RefSeq" id="WP_219355190.1">
    <property type="nucleotide sequence ID" value="NZ_CP080034.1"/>
</dbReference>
<dbReference type="EMBL" id="CP080034">
    <property type="protein sequence ID" value="QYC09634.1"/>
    <property type="molecule type" value="Genomic_DNA"/>
</dbReference>
<dbReference type="Pfam" id="PF00768">
    <property type="entry name" value="Peptidase_S11"/>
    <property type="match status" value="1"/>
</dbReference>
<feature type="domain" description="Peptidase S11 D-alanyl-D-alanine carboxypeptidase A N-terminal" evidence="3">
    <location>
        <begin position="37"/>
        <end position="255"/>
    </location>
</feature>
<evidence type="ECO:0000259" key="3">
    <source>
        <dbReference type="Pfam" id="PF00768"/>
    </source>
</evidence>
<dbReference type="PANTHER" id="PTHR21581:SF6">
    <property type="entry name" value="TRAFFICKING PROTEIN PARTICLE COMPLEX SUBUNIT 12"/>
    <property type="match status" value="1"/>
</dbReference>
<accession>A0ABX8TFA6</accession>
<dbReference type="PROSITE" id="PS51257">
    <property type="entry name" value="PROKAR_LIPOPROTEIN"/>
    <property type="match status" value="1"/>
</dbReference>
<name>A0ABX8TFA6_9CAUL</name>
<evidence type="ECO:0000313" key="5">
    <source>
        <dbReference type="Proteomes" id="UP000824334"/>
    </source>
</evidence>
<feature type="signal peptide" evidence="2">
    <location>
        <begin position="1"/>
        <end position="24"/>
    </location>
</feature>
<evidence type="ECO:0000313" key="4">
    <source>
        <dbReference type="EMBL" id="QYC09634.1"/>
    </source>
</evidence>
<feature type="chain" id="PRO_5046523850" evidence="2">
    <location>
        <begin position="25"/>
        <end position="343"/>
    </location>
</feature>
<keyword evidence="4" id="KW-0645">Protease</keyword>